<evidence type="ECO:0000313" key="2">
    <source>
        <dbReference type="Proteomes" id="UP000290092"/>
    </source>
</evidence>
<comment type="caution">
    <text evidence="1">The sequence shown here is derived from an EMBL/GenBank/DDBJ whole genome shotgun (WGS) entry which is preliminary data.</text>
</comment>
<protein>
    <recommendedName>
        <fullName evidence="3">Phage protein</fullName>
    </recommendedName>
</protein>
<reference evidence="1 2" key="1">
    <citation type="submission" date="2017-09" db="EMBL/GenBank/DDBJ databases">
        <title>Genomics of the genus Arcobacter.</title>
        <authorList>
            <person name="Perez-Cataluna A."/>
            <person name="Figueras M.J."/>
            <person name="Salas-Masso N."/>
        </authorList>
    </citation>
    <scope>NUCLEOTIDE SEQUENCE [LARGE SCALE GENOMIC DNA]</scope>
    <source>
        <strain evidence="1 2">CECT 7386</strain>
    </source>
</reference>
<keyword evidence="2" id="KW-1185">Reference proteome</keyword>
<evidence type="ECO:0000313" key="1">
    <source>
        <dbReference type="EMBL" id="RXK12975.1"/>
    </source>
</evidence>
<dbReference type="AlphaFoldDB" id="A0AAX2AG47"/>
<dbReference type="RefSeq" id="WP_114843370.1">
    <property type="nucleotide sequence ID" value="NZ_CP031220.1"/>
</dbReference>
<evidence type="ECO:0008006" key="3">
    <source>
        <dbReference type="Google" id="ProtNLM"/>
    </source>
</evidence>
<dbReference type="Proteomes" id="UP000290092">
    <property type="component" value="Unassembled WGS sequence"/>
</dbReference>
<gene>
    <name evidence="1" type="ORF">CP985_13550</name>
</gene>
<proteinExistence type="predicted"/>
<sequence length="88" mass="10657">MKLEVRRNWEERDNGTKKKLPDFTVWMYGTTEQLDKMESLMEDWQDCNAQVREHENDSKGIFTDFYVVDELDLKDFKDDFKKLKKSAQ</sequence>
<dbReference type="KEGG" id="amyt:AMYT_a0166"/>
<name>A0AAX2AG47_9BACT</name>
<accession>A0AAX2AG47</accession>
<dbReference type="EMBL" id="NXID01000066">
    <property type="protein sequence ID" value="RXK12975.1"/>
    <property type="molecule type" value="Genomic_DNA"/>
</dbReference>
<organism evidence="1 2">
    <name type="scientific">Malaciobacter mytili LMG 24559</name>
    <dbReference type="NCBI Taxonomy" id="1032238"/>
    <lineage>
        <taxon>Bacteria</taxon>
        <taxon>Pseudomonadati</taxon>
        <taxon>Campylobacterota</taxon>
        <taxon>Epsilonproteobacteria</taxon>
        <taxon>Campylobacterales</taxon>
        <taxon>Arcobacteraceae</taxon>
        <taxon>Malaciobacter</taxon>
    </lineage>
</organism>